<keyword evidence="1" id="KW-0472">Membrane</keyword>
<keyword evidence="1" id="KW-0812">Transmembrane</keyword>
<feature type="transmembrane region" description="Helical" evidence="1">
    <location>
        <begin position="57"/>
        <end position="75"/>
    </location>
</feature>
<comment type="caution">
    <text evidence="2">The sequence shown here is derived from an EMBL/GenBank/DDBJ whole genome shotgun (WGS) entry which is preliminary data.</text>
</comment>
<dbReference type="OrthoDB" id="3748241at2"/>
<dbReference type="eggNOG" id="ENOG5033B4A">
    <property type="taxonomic scope" value="Bacteria"/>
</dbReference>
<sequence>MNSQEIDLVSSRSGMLTAQRKRLAQAVGSIRQKACMLDMKLRTLSCQVDEGAATAEYAIVLVAATGFGAVLVGVLKSDMARKLLEGLVKKALGVV</sequence>
<accession>A0A086BPM0</accession>
<evidence type="ECO:0000313" key="2">
    <source>
        <dbReference type="EMBL" id="KFF31884.1"/>
    </source>
</evidence>
<gene>
    <name evidence="2" type="ORF">BBOMB_1293</name>
</gene>
<dbReference type="EMBL" id="ATLK01000001">
    <property type="protein sequence ID" value="KFF31884.1"/>
    <property type="molecule type" value="Genomic_DNA"/>
</dbReference>
<organism evidence="2 3">
    <name type="scientific">Bifidobacterium bombi DSM 19703</name>
    <dbReference type="NCBI Taxonomy" id="1341695"/>
    <lineage>
        <taxon>Bacteria</taxon>
        <taxon>Bacillati</taxon>
        <taxon>Actinomycetota</taxon>
        <taxon>Actinomycetes</taxon>
        <taxon>Bifidobacteriales</taxon>
        <taxon>Bifidobacteriaceae</taxon>
        <taxon>Bifidobacterium</taxon>
    </lineage>
</organism>
<dbReference type="STRING" id="1341695.BBOMB_1293"/>
<name>A0A086BPM0_9BIFI</name>
<dbReference type="Pfam" id="PF14029">
    <property type="entry name" value="DUF4244"/>
    <property type="match status" value="1"/>
</dbReference>
<dbReference type="InterPro" id="IPR025338">
    <property type="entry name" value="DUF4244"/>
</dbReference>
<keyword evidence="1" id="KW-1133">Transmembrane helix</keyword>
<reference evidence="2 3" key="1">
    <citation type="journal article" date="2014" name="Appl. Environ. Microbiol.">
        <title>Genomic encyclopedia of type strains of the genus Bifidobacterium.</title>
        <authorList>
            <person name="Milani C."/>
            <person name="Lugli G.A."/>
            <person name="Duranti S."/>
            <person name="Turroni F."/>
            <person name="Bottacini F."/>
            <person name="Mangifesta M."/>
            <person name="Sanchez B."/>
            <person name="Viappiani A."/>
            <person name="Mancabelli L."/>
            <person name="Taminiau B."/>
            <person name="Delcenserie V."/>
            <person name="Barrangou R."/>
            <person name="Margolles A."/>
            <person name="van Sinderen D."/>
            <person name="Ventura M."/>
        </authorList>
    </citation>
    <scope>NUCLEOTIDE SEQUENCE [LARGE SCALE GENOMIC DNA]</scope>
    <source>
        <strain evidence="2 3">DSM 19703</strain>
    </source>
</reference>
<dbReference type="Proteomes" id="UP000028730">
    <property type="component" value="Unassembled WGS sequence"/>
</dbReference>
<evidence type="ECO:0008006" key="4">
    <source>
        <dbReference type="Google" id="ProtNLM"/>
    </source>
</evidence>
<proteinExistence type="predicted"/>
<evidence type="ECO:0000313" key="3">
    <source>
        <dbReference type="Proteomes" id="UP000028730"/>
    </source>
</evidence>
<keyword evidence="3" id="KW-1185">Reference proteome</keyword>
<protein>
    <recommendedName>
        <fullName evidence="4">DUF4244 domain-containing protein</fullName>
    </recommendedName>
</protein>
<dbReference type="AlphaFoldDB" id="A0A086BPM0"/>
<evidence type="ECO:0000256" key="1">
    <source>
        <dbReference type="SAM" id="Phobius"/>
    </source>
</evidence>